<name>M7NR22_9BACT</name>
<sequence>MLRQERLKNQKPLEERLLFLRLGYVPQGERLYQALHYNITVFSEILFHIWIYFIICYRPMNYNKLQALFSSPRVTRYLIATAGKGSKALNYTLATELYLDNLKLAQAFHPLLGVFEVVLRNALNDLLTAAFNDPDWIINEKYGFMNDPGLGDKYMQQEVLKAEKSILRNKGIPNSSKIVAEVMLGFWTNFFDLKCFKVLNGLPRRIFVNNTSQISRSNIYNQLYNIRQFRNRINHNEPICFNGTGFDCSEAVAVHGFIIGILDMIDSDIEPWLALLNNVTTQLKHMANKY</sequence>
<protein>
    <submittedName>
        <fullName evidence="2">Abi-like protein</fullName>
    </submittedName>
</protein>
<evidence type="ECO:0000313" key="3">
    <source>
        <dbReference type="Proteomes" id="UP000011910"/>
    </source>
</evidence>
<dbReference type="Proteomes" id="UP000011910">
    <property type="component" value="Unassembled WGS sequence"/>
</dbReference>
<gene>
    <name evidence="2" type="ORF">ADICEAN_00684</name>
</gene>
<accession>M7NR22</accession>
<keyword evidence="1" id="KW-0812">Transmembrane</keyword>
<dbReference type="STRING" id="1279009.ADICEAN_00684"/>
<organism evidence="2 3">
    <name type="scientific">Cesiribacter andamanensis AMV16</name>
    <dbReference type="NCBI Taxonomy" id="1279009"/>
    <lineage>
        <taxon>Bacteria</taxon>
        <taxon>Pseudomonadati</taxon>
        <taxon>Bacteroidota</taxon>
        <taxon>Cytophagia</taxon>
        <taxon>Cytophagales</taxon>
        <taxon>Cesiribacteraceae</taxon>
        <taxon>Cesiribacter</taxon>
    </lineage>
</organism>
<keyword evidence="1" id="KW-1133">Transmembrane helix</keyword>
<dbReference type="EMBL" id="AODQ01000010">
    <property type="protein sequence ID" value="EMR04160.1"/>
    <property type="molecule type" value="Genomic_DNA"/>
</dbReference>
<feature type="transmembrane region" description="Helical" evidence="1">
    <location>
        <begin position="35"/>
        <end position="55"/>
    </location>
</feature>
<comment type="caution">
    <text evidence="2">The sequence shown here is derived from an EMBL/GenBank/DDBJ whole genome shotgun (WGS) entry which is preliminary data.</text>
</comment>
<keyword evidence="3" id="KW-1185">Reference proteome</keyword>
<reference evidence="2 3" key="1">
    <citation type="journal article" date="2013" name="Genome Announc.">
        <title>Draft Genome Sequence of Cesiribacter andamanensis Strain AMV16T, Isolated from a Soil Sample from a Mud Volcano in the Andaman Islands, India.</title>
        <authorList>
            <person name="Shivaji S."/>
            <person name="Ara S."/>
            <person name="Begum Z."/>
            <person name="Srinivas T.N."/>
            <person name="Singh A."/>
            <person name="Kumar Pinnaka A."/>
        </authorList>
    </citation>
    <scope>NUCLEOTIDE SEQUENCE [LARGE SCALE GENOMIC DNA]</scope>
    <source>
        <strain evidence="2 3">AMV16</strain>
    </source>
</reference>
<dbReference type="eggNOG" id="ENOG50333S7">
    <property type="taxonomic scope" value="Bacteria"/>
</dbReference>
<dbReference type="AlphaFoldDB" id="M7NR22"/>
<keyword evidence="1" id="KW-0472">Membrane</keyword>
<proteinExistence type="predicted"/>
<evidence type="ECO:0000313" key="2">
    <source>
        <dbReference type="EMBL" id="EMR04160.1"/>
    </source>
</evidence>
<evidence type="ECO:0000256" key="1">
    <source>
        <dbReference type="SAM" id="Phobius"/>
    </source>
</evidence>